<evidence type="ECO:0000313" key="4">
    <source>
        <dbReference type="Proteomes" id="UP000692954"/>
    </source>
</evidence>
<protein>
    <recommendedName>
        <fullName evidence="2">DNA/RNA-binding protein Alba-like domain-containing protein</fullName>
    </recommendedName>
</protein>
<sequence length="261" mass="30540">MEKREKFDIMIKTKASQDQIASYLVKAVLGLRDRENKSESVRLFGGGSAIPNVILVAEIIRARYKGLSSIVTLENMEKEINENGQVNKISIPAIRIKLTCKPTQEELNQAGYQAPGDVKDDKKVELFEYVMIYARNLYFLSGKERQRQNNNNTSHKQVIQYNEKPEKESHSKEDFQQRGEYKTRGGAQIQKKQDDFKRKPDETEHEGQRDRDRDYRERQRNQNNIRPKPYDLSKQNFQSNKKDEEIRTKQGEIRTRGGSRK</sequence>
<keyword evidence="4" id="KW-1185">Reference proteome</keyword>
<dbReference type="AlphaFoldDB" id="A0A8S1N9S8"/>
<feature type="compositionally biased region" description="Basic and acidic residues" evidence="1">
    <location>
        <begin position="163"/>
        <end position="183"/>
    </location>
</feature>
<comment type="caution">
    <text evidence="3">The sequence shown here is derived from an EMBL/GenBank/DDBJ whole genome shotgun (WGS) entry which is preliminary data.</text>
</comment>
<feature type="domain" description="DNA/RNA-binding protein Alba-like" evidence="2">
    <location>
        <begin position="11"/>
        <end position="75"/>
    </location>
</feature>
<dbReference type="GO" id="GO:0003676">
    <property type="term" value="F:nucleic acid binding"/>
    <property type="evidence" value="ECO:0007669"/>
    <property type="project" value="InterPro"/>
</dbReference>
<accession>A0A8S1N9S8</accession>
<feature type="region of interest" description="Disordered" evidence="1">
    <location>
        <begin position="161"/>
        <end position="261"/>
    </location>
</feature>
<feature type="compositionally biased region" description="Basic and acidic residues" evidence="1">
    <location>
        <begin position="240"/>
        <end position="255"/>
    </location>
</feature>
<evidence type="ECO:0000313" key="3">
    <source>
        <dbReference type="EMBL" id="CAD8088872.1"/>
    </source>
</evidence>
<dbReference type="Pfam" id="PF01918">
    <property type="entry name" value="Alba"/>
    <property type="match status" value="1"/>
</dbReference>
<organism evidence="3 4">
    <name type="scientific">Paramecium sonneborni</name>
    <dbReference type="NCBI Taxonomy" id="65129"/>
    <lineage>
        <taxon>Eukaryota</taxon>
        <taxon>Sar</taxon>
        <taxon>Alveolata</taxon>
        <taxon>Ciliophora</taxon>
        <taxon>Intramacronucleata</taxon>
        <taxon>Oligohymenophorea</taxon>
        <taxon>Peniculida</taxon>
        <taxon>Parameciidae</taxon>
        <taxon>Paramecium</taxon>
    </lineage>
</organism>
<dbReference type="InterPro" id="IPR002775">
    <property type="entry name" value="DNA/RNA-bd_Alba-like"/>
</dbReference>
<dbReference type="Proteomes" id="UP000692954">
    <property type="component" value="Unassembled WGS sequence"/>
</dbReference>
<name>A0A8S1N9S8_9CILI</name>
<gene>
    <name evidence="3" type="ORF">PSON_ATCC_30995.1.T0530143</name>
</gene>
<feature type="compositionally biased region" description="Basic and acidic residues" evidence="1">
    <location>
        <begin position="191"/>
        <end position="220"/>
    </location>
</feature>
<dbReference type="OrthoDB" id="300701at2759"/>
<dbReference type="EMBL" id="CAJJDN010000053">
    <property type="protein sequence ID" value="CAD8088872.1"/>
    <property type="molecule type" value="Genomic_DNA"/>
</dbReference>
<evidence type="ECO:0000259" key="2">
    <source>
        <dbReference type="Pfam" id="PF01918"/>
    </source>
</evidence>
<proteinExistence type="predicted"/>
<reference evidence="3" key="1">
    <citation type="submission" date="2021-01" db="EMBL/GenBank/DDBJ databases">
        <authorList>
            <consortium name="Genoscope - CEA"/>
            <person name="William W."/>
        </authorList>
    </citation>
    <scope>NUCLEOTIDE SEQUENCE</scope>
</reference>
<evidence type="ECO:0000256" key="1">
    <source>
        <dbReference type="SAM" id="MobiDB-lite"/>
    </source>
</evidence>